<dbReference type="SUPFAM" id="SSF53328">
    <property type="entry name" value="Formyltransferase"/>
    <property type="match status" value="1"/>
</dbReference>
<dbReference type="Proteomes" id="UP000288102">
    <property type="component" value="Unassembled WGS sequence"/>
</dbReference>
<dbReference type="SUPFAM" id="SSF50486">
    <property type="entry name" value="FMT C-terminal domain-like"/>
    <property type="match status" value="1"/>
</dbReference>
<dbReference type="EMBL" id="QWDM01000006">
    <property type="protein sequence ID" value="RUT70414.1"/>
    <property type="molecule type" value="Genomic_DNA"/>
</dbReference>
<dbReference type="Pfam" id="PF02911">
    <property type="entry name" value="Formyl_trans_C"/>
    <property type="match status" value="1"/>
</dbReference>
<reference evidence="4" key="1">
    <citation type="journal article" date="2019" name="Syst. Appl. Microbiol.">
        <title>Flavobacterium circumlabens sp. nov. and Flavobacterium cupreum sp. nov., two psychrotrophic species isolated from Antarctic environmental samples.</title>
        <authorList>
            <person name="Kralova S."/>
            <person name="Busse H.-J."/>
            <person name="Svec P."/>
            <person name="Maslanova I."/>
            <person name="Stankova E."/>
            <person name="Bartak M."/>
            <person name="Sedlacek I."/>
        </authorList>
    </citation>
    <scope>NUCLEOTIDE SEQUENCE [LARGE SCALE GENOMIC DNA]</scope>
    <source>
        <strain evidence="4">CCM 8825</strain>
    </source>
</reference>
<evidence type="ECO:0000259" key="1">
    <source>
        <dbReference type="Pfam" id="PF00551"/>
    </source>
</evidence>
<gene>
    <name evidence="3" type="ORF">D0817_11415</name>
</gene>
<sequence>MTDKGSDLIQDFCRINEIPCFAGNPRNGNSKDFLDAKSCDILVSINYLFLIEQNIIDIPKILAFNIHGSLLPKYRGRTPHVWSIINNEIATGITAHIIDSGCDTGDVLEQVQIDIDSKDTGATILKKFETHYFPLVVKVLNKIETDKLIRHTQDNSKATYFGKRTPEDGLINWSWQRERIYNWVRAQSFPYPGAFTFYLNNKVIIDWIELDDYGFDYNVPNGTIVTNDPVRIKTPNGLVKITKFRNSINNIIVNNKFEDI</sequence>
<keyword evidence="3" id="KW-0808">Transferase</keyword>
<dbReference type="InterPro" id="IPR005793">
    <property type="entry name" value="Formyl_trans_C"/>
</dbReference>
<dbReference type="InterPro" id="IPR036477">
    <property type="entry name" value="Formyl_transf_N_sf"/>
</dbReference>
<accession>A0A434A7X8</accession>
<feature type="domain" description="Formyl transferase N-terminal" evidence="1">
    <location>
        <begin position="31"/>
        <end position="131"/>
    </location>
</feature>
<dbReference type="InterPro" id="IPR011034">
    <property type="entry name" value="Formyl_transferase-like_C_sf"/>
</dbReference>
<dbReference type="GO" id="GO:0004479">
    <property type="term" value="F:methionyl-tRNA formyltransferase activity"/>
    <property type="evidence" value="ECO:0007669"/>
    <property type="project" value="TreeGrafter"/>
</dbReference>
<dbReference type="CDD" id="cd08369">
    <property type="entry name" value="FMT_core"/>
    <property type="match status" value="1"/>
</dbReference>
<evidence type="ECO:0000259" key="2">
    <source>
        <dbReference type="Pfam" id="PF02911"/>
    </source>
</evidence>
<dbReference type="PANTHER" id="PTHR11138">
    <property type="entry name" value="METHIONYL-TRNA FORMYLTRANSFERASE"/>
    <property type="match status" value="1"/>
</dbReference>
<evidence type="ECO:0000313" key="3">
    <source>
        <dbReference type="EMBL" id="RUT70414.1"/>
    </source>
</evidence>
<keyword evidence="4" id="KW-1185">Reference proteome</keyword>
<organism evidence="3 4">
    <name type="scientific">Flavobacterium cupreum</name>
    <dbReference type="NCBI Taxonomy" id="2133766"/>
    <lineage>
        <taxon>Bacteria</taxon>
        <taxon>Pseudomonadati</taxon>
        <taxon>Bacteroidota</taxon>
        <taxon>Flavobacteriia</taxon>
        <taxon>Flavobacteriales</taxon>
        <taxon>Flavobacteriaceae</taxon>
        <taxon>Flavobacterium</taxon>
    </lineage>
</organism>
<evidence type="ECO:0000313" key="4">
    <source>
        <dbReference type="Proteomes" id="UP000288102"/>
    </source>
</evidence>
<name>A0A434A7X8_9FLAO</name>
<dbReference type="Pfam" id="PF00551">
    <property type="entry name" value="Formyl_trans_N"/>
    <property type="match status" value="1"/>
</dbReference>
<dbReference type="Gene3D" id="3.40.50.12230">
    <property type="match status" value="1"/>
</dbReference>
<comment type="caution">
    <text evidence="3">The sequence shown here is derived from an EMBL/GenBank/DDBJ whole genome shotgun (WGS) entry which is preliminary data.</text>
</comment>
<feature type="domain" description="Formyl transferase C-terminal" evidence="2">
    <location>
        <begin position="165"/>
        <end position="245"/>
    </location>
</feature>
<dbReference type="AlphaFoldDB" id="A0A434A7X8"/>
<protein>
    <submittedName>
        <fullName evidence="3">Methionyl-tRNA formyltransferase</fullName>
    </submittedName>
</protein>
<proteinExistence type="predicted"/>
<dbReference type="PANTHER" id="PTHR11138:SF5">
    <property type="entry name" value="METHIONYL-TRNA FORMYLTRANSFERASE, MITOCHONDRIAL"/>
    <property type="match status" value="1"/>
</dbReference>
<dbReference type="GO" id="GO:0005829">
    <property type="term" value="C:cytosol"/>
    <property type="evidence" value="ECO:0007669"/>
    <property type="project" value="TreeGrafter"/>
</dbReference>
<dbReference type="InterPro" id="IPR002376">
    <property type="entry name" value="Formyl_transf_N"/>
</dbReference>